<proteinExistence type="predicted"/>
<accession>A0ABS1DB30</accession>
<evidence type="ECO:0000313" key="2">
    <source>
        <dbReference type="Proteomes" id="UP001296873"/>
    </source>
</evidence>
<name>A0ABS1DB30_9PROT</name>
<dbReference type="InterPro" id="IPR009922">
    <property type="entry name" value="DUF1457"/>
</dbReference>
<organism evidence="1 2">
    <name type="scientific">Rhodovibrio sodomensis</name>
    <dbReference type="NCBI Taxonomy" id="1088"/>
    <lineage>
        <taxon>Bacteria</taxon>
        <taxon>Pseudomonadati</taxon>
        <taxon>Pseudomonadota</taxon>
        <taxon>Alphaproteobacteria</taxon>
        <taxon>Rhodospirillales</taxon>
        <taxon>Rhodovibrionaceae</taxon>
        <taxon>Rhodovibrio</taxon>
    </lineage>
</organism>
<evidence type="ECO:0008006" key="3">
    <source>
        <dbReference type="Google" id="ProtNLM"/>
    </source>
</evidence>
<dbReference type="Proteomes" id="UP001296873">
    <property type="component" value="Unassembled WGS sequence"/>
</dbReference>
<protein>
    <recommendedName>
        <fullName evidence="3">PAS domain-containing protein</fullName>
    </recommendedName>
</protein>
<comment type="caution">
    <text evidence="1">The sequence shown here is derived from an EMBL/GenBank/DDBJ whole genome shotgun (WGS) entry which is preliminary data.</text>
</comment>
<evidence type="ECO:0000313" key="1">
    <source>
        <dbReference type="EMBL" id="MBK1667663.1"/>
    </source>
</evidence>
<reference evidence="1 2" key="1">
    <citation type="journal article" date="2020" name="Microorganisms">
        <title>Osmotic Adaptation and Compatible Solute Biosynthesis of Phototrophic Bacteria as Revealed from Genome Analyses.</title>
        <authorList>
            <person name="Imhoff J.F."/>
            <person name="Rahn T."/>
            <person name="Kunzel S."/>
            <person name="Keller A."/>
            <person name="Neulinger S.C."/>
        </authorList>
    </citation>
    <scope>NUCLEOTIDE SEQUENCE [LARGE SCALE GENOMIC DNA]</scope>
    <source>
        <strain evidence="1 2">DSM 9895</strain>
    </source>
</reference>
<dbReference type="Pfam" id="PF07310">
    <property type="entry name" value="PAS_5"/>
    <property type="match status" value="1"/>
</dbReference>
<keyword evidence="2" id="KW-1185">Reference proteome</keyword>
<gene>
    <name evidence="1" type="ORF">CKO28_06400</name>
</gene>
<dbReference type="EMBL" id="NRRL01000010">
    <property type="protein sequence ID" value="MBK1667663.1"/>
    <property type="molecule type" value="Genomic_DNA"/>
</dbReference>
<sequence>MGLFMHLDHAELQALFTLWQQTGGARLPARREFTPADLKRWMGNLAIIRLVPPHGRLRVDLVGTRIVEIDGYDSTGRFLDEIAPPHATDILLEPYRNVLDHAQPHYHSVVPPSRPTTAVHRLLLPLADDGVTIDRILSGVCAEPAAAKPGATVFDQLDPAARRHRAQWARLSC</sequence>